<dbReference type="FunFam" id="3.30.2080.10:FF:000001">
    <property type="entry name" value="Alpha-1,2-mannosidase subfamily"/>
    <property type="match status" value="1"/>
</dbReference>
<dbReference type="Pfam" id="PF07971">
    <property type="entry name" value="Glyco_hydro_92"/>
    <property type="match status" value="1"/>
</dbReference>
<dbReference type="InterPro" id="IPR014718">
    <property type="entry name" value="GH-type_carb-bd"/>
</dbReference>
<reference evidence="3 4" key="1">
    <citation type="submission" date="2019-04" db="EMBL/GenBank/DDBJ databases">
        <authorList>
            <person name="Van Vliet M D."/>
        </authorList>
    </citation>
    <scope>NUCLEOTIDE SEQUENCE [LARGE SCALE GENOMIC DNA]</scope>
    <source>
        <strain evidence="3 4">F1</strain>
    </source>
</reference>
<gene>
    <name evidence="3" type="ORF">PDESU_02526</name>
</gene>
<dbReference type="GO" id="GO:0005975">
    <property type="term" value="P:carbohydrate metabolic process"/>
    <property type="evidence" value="ECO:0007669"/>
    <property type="project" value="InterPro"/>
</dbReference>
<proteinExistence type="predicted"/>
<feature type="domain" description="Glycosyl hydrolase family 92 N-terminal" evidence="2">
    <location>
        <begin position="29"/>
        <end position="263"/>
    </location>
</feature>
<dbReference type="InterPro" id="IPR050883">
    <property type="entry name" value="PNGase"/>
</dbReference>
<dbReference type="InterPro" id="IPR012939">
    <property type="entry name" value="Glyco_hydro_92"/>
</dbReference>
<evidence type="ECO:0000259" key="1">
    <source>
        <dbReference type="Pfam" id="PF07971"/>
    </source>
</evidence>
<organism evidence="3 4">
    <name type="scientific">Pontiella desulfatans</name>
    <dbReference type="NCBI Taxonomy" id="2750659"/>
    <lineage>
        <taxon>Bacteria</taxon>
        <taxon>Pseudomonadati</taxon>
        <taxon>Kiritimatiellota</taxon>
        <taxon>Kiritimatiellia</taxon>
        <taxon>Kiritimatiellales</taxon>
        <taxon>Pontiellaceae</taxon>
        <taxon>Pontiella</taxon>
    </lineage>
</organism>
<evidence type="ECO:0000259" key="2">
    <source>
        <dbReference type="Pfam" id="PF17678"/>
    </source>
</evidence>
<dbReference type="SUPFAM" id="SSF48208">
    <property type="entry name" value="Six-hairpin glycosidases"/>
    <property type="match status" value="1"/>
</dbReference>
<protein>
    <recommendedName>
        <fullName evidence="5">Glycosyl hydrolase family 92 domain-containing protein</fullName>
    </recommendedName>
</protein>
<evidence type="ECO:0000313" key="3">
    <source>
        <dbReference type="EMBL" id="VGO13969.1"/>
    </source>
</evidence>
<dbReference type="PANTHER" id="PTHR12143">
    <property type="entry name" value="PEPTIDE N-GLYCANASE PNGASE -RELATED"/>
    <property type="match status" value="1"/>
</dbReference>
<dbReference type="RefSeq" id="WP_136079499.1">
    <property type="nucleotide sequence ID" value="NZ_CAAHFG010000001.1"/>
</dbReference>
<keyword evidence="4" id="KW-1185">Reference proteome</keyword>
<accession>A0A6C2U2E9</accession>
<dbReference type="Gene3D" id="1.20.1610.10">
    <property type="entry name" value="alpha-1,2-mannosidases domains"/>
    <property type="match status" value="1"/>
</dbReference>
<dbReference type="NCBIfam" id="TIGR01180">
    <property type="entry name" value="aman2_put"/>
    <property type="match status" value="1"/>
</dbReference>
<dbReference type="PANTHER" id="PTHR12143:SF39">
    <property type="entry name" value="SECRETED PROTEIN"/>
    <property type="match status" value="1"/>
</dbReference>
<dbReference type="AlphaFoldDB" id="A0A6C2U2E9"/>
<dbReference type="InterPro" id="IPR005887">
    <property type="entry name" value="GH92_a_mannosidase_put"/>
</dbReference>
<dbReference type="InterPro" id="IPR008928">
    <property type="entry name" value="6-hairpin_glycosidase_sf"/>
</dbReference>
<dbReference type="Gene3D" id="1.20.1050.60">
    <property type="entry name" value="alpha-1,2-mannosidase"/>
    <property type="match status" value="1"/>
</dbReference>
<dbReference type="Gene3D" id="2.70.98.10">
    <property type="match status" value="1"/>
</dbReference>
<dbReference type="Pfam" id="PF17678">
    <property type="entry name" value="Glyco_hydro_92N"/>
    <property type="match status" value="1"/>
</dbReference>
<dbReference type="Proteomes" id="UP000366872">
    <property type="component" value="Unassembled WGS sequence"/>
</dbReference>
<feature type="domain" description="Glycosyl hydrolase family 92" evidence="1">
    <location>
        <begin position="269"/>
        <end position="747"/>
    </location>
</feature>
<evidence type="ECO:0008006" key="5">
    <source>
        <dbReference type="Google" id="ProtNLM"/>
    </source>
</evidence>
<dbReference type="GO" id="GO:0030246">
    <property type="term" value="F:carbohydrate binding"/>
    <property type="evidence" value="ECO:0007669"/>
    <property type="project" value="InterPro"/>
</dbReference>
<dbReference type="GO" id="GO:0005829">
    <property type="term" value="C:cytosol"/>
    <property type="evidence" value="ECO:0007669"/>
    <property type="project" value="TreeGrafter"/>
</dbReference>
<dbReference type="InterPro" id="IPR041371">
    <property type="entry name" value="GH92_N"/>
</dbReference>
<sequence>MTGHYRSIFFAGLFVASLGYSERPVDHLNLFIGTGYNGHTFPSATVPFGAVVPGPDCSVREWHAAAGYHYDKPTIMGFSQTHLSGTGLTDWGDFLLMPVVGSVPLVPGTEAEPEKGYRSRFSHDDESAEAGYYQVRLQDYDINVELTATERVGVHRYTFPEGEPRRILMDLEHAIQRNTTIHSYMRIHDAQTVTGYRITGSRWASSRFLYFAMKFSESMTEHMIHDRVRQLDYDNIPELASSKLIASFRFEPGRELMAKIAISPVSMRNALENLETEVPHWNFEKVRSAAEAKWARELGKISAEGSDKALEVFYSALYRTMIHPDVHQDVNGEYRGVDKEVHSADGFTNYTVFSLWDTFRALHPLHTITQPERTADYVKSMLAYQEQSAHNMLPCWSMHHNDNFCMIGVHALPVVIDAWIKGLTDEPAEKILDAVIATATQPGAHKMKYEQYPQWYGQQHYLKRGYFPDELVRSGTSLTLEHAYDDWTVALMAEKMGNKKIAGEYQARGQNYRKVWDVEKGFFRARMGDGSWHPTFAPRAYHREDFKDREFTEGNAWQYLFFAPHDVYGLIDLMGGKAQFAGRLDTLFTLPPQKDGPAVGDVSGLIGDYAHGNEPCHHVAYLYNYAGQPWKTQELIHQIAREFYPAAPAGYIGNEDAGQMSAWYVMSAMGFYPVNPCGGIYVIGSPLLSGCTIHLENGKSFRMTAQGLSEENIYIQSVKLNGRPLNNVWITHADIMQGGALEFEMGSRPGTWGANSKPVPFADGQK</sequence>
<name>A0A6C2U2E9_PONDE</name>
<dbReference type="GO" id="GO:0000224">
    <property type="term" value="F:peptide-N4-(N-acetyl-beta-glucosaminyl)asparagine amidase activity"/>
    <property type="evidence" value="ECO:0007669"/>
    <property type="project" value="TreeGrafter"/>
</dbReference>
<dbReference type="Gene3D" id="3.30.2080.10">
    <property type="entry name" value="GH92 mannosidase domain"/>
    <property type="match status" value="1"/>
</dbReference>
<dbReference type="GO" id="GO:0006516">
    <property type="term" value="P:glycoprotein catabolic process"/>
    <property type="evidence" value="ECO:0007669"/>
    <property type="project" value="TreeGrafter"/>
</dbReference>
<evidence type="ECO:0000313" key="4">
    <source>
        <dbReference type="Proteomes" id="UP000366872"/>
    </source>
</evidence>
<dbReference type="EMBL" id="CAAHFG010000001">
    <property type="protein sequence ID" value="VGO13969.1"/>
    <property type="molecule type" value="Genomic_DNA"/>
</dbReference>